<keyword evidence="5" id="KW-1185">Reference proteome</keyword>
<evidence type="ECO:0000259" key="3">
    <source>
        <dbReference type="Pfam" id="PF08519"/>
    </source>
</evidence>
<dbReference type="PANTHER" id="PTHR23389">
    <property type="entry name" value="CHROMOSOME TRANSMISSION FIDELITY FACTOR 18"/>
    <property type="match status" value="1"/>
</dbReference>
<feature type="compositionally biased region" description="Acidic residues" evidence="2">
    <location>
        <begin position="97"/>
        <end position="113"/>
    </location>
</feature>
<dbReference type="GeneTree" id="ENSGT00730000111066"/>
<feature type="domain" description="DNA replication factor RFC1 C-terminal" evidence="3">
    <location>
        <begin position="1"/>
        <end position="73"/>
    </location>
</feature>
<dbReference type="STRING" id="8153.ENSHBUP00000001804"/>
<dbReference type="GO" id="GO:0005524">
    <property type="term" value="F:ATP binding"/>
    <property type="evidence" value="ECO:0007669"/>
    <property type="project" value="InterPro"/>
</dbReference>
<reference evidence="4" key="2">
    <citation type="submission" date="2025-09" db="UniProtKB">
        <authorList>
            <consortium name="Ensembl"/>
        </authorList>
    </citation>
    <scope>IDENTIFICATION</scope>
</reference>
<dbReference type="Ensembl" id="ENSHBUT00000013245.1">
    <property type="protein sequence ID" value="ENSHBUP00000001804.1"/>
    <property type="gene ID" value="ENSHBUG00000002929.1"/>
</dbReference>
<dbReference type="GO" id="GO:0003689">
    <property type="term" value="F:DNA clamp loader activity"/>
    <property type="evidence" value="ECO:0007669"/>
    <property type="project" value="InterPro"/>
</dbReference>
<dbReference type="OMA" id="TMEISSW"/>
<accession>A0A3Q2UVQ0</accession>
<evidence type="ECO:0000256" key="1">
    <source>
        <dbReference type="ARBA" id="ARBA00022705"/>
    </source>
</evidence>
<dbReference type="GO" id="GO:0061860">
    <property type="term" value="F:DNA clamp unloader activity"/>
    <property type="evidence" value="ECO:0007669"/>
    <property type="project" value="TreeGrafter"/>
</dbReference>
<dbReference type="GO" id="GO:0005663">
    <property type="term" value="C:DNA replication factor C complex"/>
    <property type="evidence" value="ECO:0007669"/>
    <property type="project" value="InterPro"/>
</dbReference>
<evidence type="ECO:0000313" key="4">
    <source>
        <dbReference type="Ensembl" id="ENSHBUP00000001804.1"/>
    </source>
</evidence>
<keyword evidence="1" id="KW-0235">DNA replication</keyword>
<reference evidence="4" key="1">
    <citation type="submission" date="2025-08" db="UniProtKB">
        <authorList>
            <consortium name="Ensembl"/>
        </authorList>
    </citation>
    <scope>IDENTIFICATION</scope>
</reference>
<protein>
    <recommendedName>
        <fullName evidence="3">DNA replication factor RFC1 C-terminal domain-containing protein</fullName>
    </recommendedName>
</protein>
<dbReference type="GO" id="GO:0006260">
    <property type="term" value="P:DNA replication"/>
    <property type="evidence" value="ECO:0007669"/>
    <property type="project" value="UniProtKB-KW"/>
</dbReference>
<dbReference type="PANTHER" id="PTHR23389:SF6">
    <property type="entry name" value="REPLICATION FACTOR C SUBUNIT 1"/>
    <property type="match status" value="1"/>
</dbReference>
<dbReference type="GO" id="GO:0005634">
    <property type="term" value="C:nucleus"/>
    <property type="evidence" value="ECO:0007669"/>
    <property type="project" value="TreeGrafter"/>
</dbReference>
<dbReference type="Pfam" id="PF08519">
    <property type="entry name" value="RFC1"/>
    <property type="match status" value="1"/>
</dbReference>
<dbReference type="InterPro" id="IPR013725">
    <property type="entry name" value="DNA_replication_fac_RFC1_C"/>
</dbReference>
<proteinExistence type="predicted"/>
<dbReference type="GO" id="GO:0003677">
    <property type="term" value="F:DNA binding"/>
    <property type="evidence" value="ECO:0007669"/>
    <property type="project" value="TreeGrafter"/>
</dbReference>
<evidence type="ECO:0000313" key="5">
    <source>
        <dbReference type="Proteomes" id="UP000264840"/>
    </source>
</evidence>
<dbReference type="AlphaFoldDB" id="A0A3Q2UVQ0"/>
<evidence type="ECO:0000256" key="2">
    <source>
        <dbReference type="SAM" id="MobiDB-lite"/>
    </source>
</evidence>
<name>A0A3Q2UVQ0_HAPBU</name>
<sequence>MDYLHYLRQAILNPLQKHGAEGAAEAVQLLDDYQLIKEDVDSIMEISVWGGQPDPYSKLDSKVKAAFTRTYNKEVHLTPYSLQVVKKGRRGGGGDFEGGEEISQEDPESEDEGEGLKADAMIKVSAFKLWDHYKC</sequence>
<feature type="region of interest" description="Disordered" evidence="2">
    <location>
        <begin position="86"/>
        <end position="116"/>
    </location>
</feature>
<organism evidence="4 5">
    <name type="scientific">Haplochromis burtoni</name>
    <name type="common">Burton's mouthbrooder</name>
    <name type="synonym">Chromis burtoni</name>
    <dbReference type="NCBI Taxonomy" id="8153"/>
    <lineage>
        <taxon>Eukaryota</taxon>
        <taxon>Metazoa</taxon>
        <taxon>Chordata</taxon>
        <taxon>Craniata</taxon>
        <taxon>Vertebrata</taxon>
        <taxon>Euteleostomi</taxon>
        <taxon>Actinopterygii</taxon>
        <taxon>Neopterygii</taxon>
        <taxon>Teleostei</taxon>
        <taxon>Neoteleostei</taxon>
        <taxon>Acanthomorphata</taxon>
        <taxon>Ovalentaria</taxon>
        <taxon>Cichlomorphae</taxon>
        <taxon>Cichliformes</taxon>
        <taxon>Cichlidae</taxon>
        <taxon>African cichlids</taxon>
        <taxon>Pseudocrenilabrinae</taxon>
        <taxon>Haplochromini</taxon>
        <taxon>Haplochromis</taxon>
    </lineage>
</organism>
<dbReference type="Proteomes" id="UP000264840">
    <property type="component" value="Unplaced"/>
</dbReference>